<protein>
    <submittedName>
        <fullName evidence="11">SSD domain-containing protein</fullName>
    </submittedName>
</protein>
<evidence type="ECO:0000256" key="1">
    <source>
        <dbReference type="ARBA" id="ARBA00004141"/>
    </source>
</evidence>
<dbReference type="SUPFAM" id="SSF82866">
    <property type="entry name" value="Multidrug efflux transporter AcrB transmembrane domain"/>
    <property type="match status" value="1"/>
</dbReference>
<feature type="domain" description="SSD" evidence="8">
    <location>
        <begin position="273"/>
        <end position="392"/>
    </location>
</feature>
<evidence type="ECO:0000256" key="3">
    <source>
        <dbReference type="ARBA" id="ARBA00022989"/>
    </source>
</evidence>
<evidence type="ECO:0000256" key="5">
    <source>
        <dbReference type="ARBA" id="ARBA00023180"/>
    </source>
</evidence>
<sequence length="392" mass="44218">MGKQLDGRHRLARMQAAVFDRKISSTHGNLTTLEPLVINYDDYGTDTEPKALDLADPCTQYLALGTAIPYEYVDYSAKIILEVNSAELYTLRMFRKLCDVDRVVDELVNASHHMSAFTGLKHSFNLPHYSNCLRFSTPNTCDALNVDDIELLHSTVEKCRKDPSLTTCKSKLIGQVLNYLLPKTSKSEKTYLAVLLKITASNGVPNNLDFYNNLLHGLQHYFGSNPTLKGAFFNVKEDEFLRSLINDSKLSGISAGLILLCFLLYSRSFFYTLIILTTMFFSMGIAFFFYTVILRINFFPSLNSLAVVVMIAVGADDAFLLHTYYKKYKKTKDDVYEVGGPYVPLYKEQDRVRQALQTSLRHSLGSMFVTSATTAVAFISNLTSDIIVIRYT</sequence>
<dbReference type="PROSITE" id="PS50156">
    <property type="entry name" value="SSD"/>
    <property type="match status" value="1"/>
</dbReference>
<keyword evidence="4 7" id="KW-0472">Membrane</keyword>
<organism evidence="11">
    <name type="scientific">Angiostrongylus costaricensis</name>
    <name type="common">Nematode worm</name>
    <dbReference type="NCBI Taxonomy" id="334426"/>
    <lineage>
        <taxon>Eukaryota</taxon>
        <taxon>Metazoa</taxon>
        <taxon>Ecdysozoa</taxon>
        <taxon>Nematoda</taxon>
        <taxon>Chromadorea</taxon>
        <taxon>Rhabditida</taxon>
        <taxon>Rhabditina</taxon>
        <taxon>Rhabditomorpha</taxon>
        <taxon>Strongyloidea</taxon>
        <taxon>Metastrongylidae</taxon>
        <taxon>Angiostrongylus</taxon>
    </lineage>
</organism>
<keyword evidence="2 7" id="KW-0812">Transmembrane</keyword>
<gene>
    <name evidence="9" type="ORF">ACOC_LOCUS11596</name>
</gene>
<dbReference type="PANTHER" id="PTHR45951">
    <property type="entry name" value="PROTEIN DISPATCHED-RELATED"/>
    <property type="match status" value="1"/>
</dbReference>
<proteinExistence type="inferred from homology"/>
<dbReference type="GO" id="GO:0022857">
    <property type="term" value="F:transmembrane transporter activity"/>
    <property type="evidence" value="ECO:0007669"/>
    <property type="project" value="TreeGrafter"/>
</dbReference>
<dbReference type="PANTHER" id="PTHR45951:SF3">
    <property type="entry name" value="PROTEIN DISPATCHED"/>
    <property type="match status" value="1"/>
</dbReference>
<dbReference type="InterPro" id="IPR004869">
    <property type="entry name" value="MMPL_dom"/>
</dbReference>
<accession>A0A158PLN5</accession>
<name>A0A158PLN5_ANGCS</name>
<reference evidence="9 10" key="2">
    <citation type="submission" date="2018-11" db="EMBL/GenBank/DDBJ databases">
        <authorList>
            <consortium name="Pathogen Informatics"/>
        </authorList>
    </citation>
    <scope>NUCLEOTIDE SEQUENCE [LARGE SCALE GENOMIC DNA]</scope>
    <source>
        <strain evidence="9 10">Costa Rica</strain>
    </source>
</reference>
<dbReference type="OrthoDB" id="193905at2759"/>
<evidence type="ECO:0000256" key="7">
    <source>
        <dbReference type="SAM" id="Phobius"/>
    </source>
</evidence>
<dbReference type="InterPro" id="IPR000731">
    <property type="entry name" value="SSD"/>
</dbReference>
<evidence type="ECO:0000256" key="4">
    <source>
        <dbReference type="ARBA" id="ARBA00023136"/>
    </source>
</evidence>
<feature type="transmembrane region" description="Helical" evidence="7">
    <location>
        <begin position="305"/>
        <end position="325"/>
    </location>
</feature>
<dbReference type="GO" id="GO:0007224">
    <property type="term" value="P:smoothened signaling pathway"/>
    <property type="evidence" value="ECO:0007669"/>
    <property type="project" value="TreeGrafter"/>
</dbReference>
<comment type="subcellular location">
    <subcellularLocation>
        <location evidence="1">Membrane</location>
        <topology evidence="1">Multi-pass membrane protein</topology>
    </subcellularLocation>
</comment>
<keyword evidence="10" id="KW-1185">Reference proteome</keyword>
<dbReference type="STRING" id="334426.A0A158PLN5"/>
<reference evidence="11" key="1">
    <citation type="submission" date="2016-04" db="UniProtKB">
        <authorList>
            <consortium name="WormBaseParasite"/>
        </authorList>
    </citation>
    <scope>IDENTIFICATION</scope>
</reference>
<dbReference type="Gene3D" id="1.20.1640.10">
    <property type="entry name" value="Multidrug efflux transporter AcrB transmembrane domain"/>
    <property type="match status" value="1"/>
</dbReference>
<evidence type="ECO:0000313" key="9">
    <source>
        <dbReference type="EMBL" id="VDM63181.1"/>
    </source>
</evidence>
<dbReference type="Pfam" id="PF03176">
    <property type="entry name" value="MMPL"/>
    <property type="match status" value="1"/>
</dbReference>
<evidence type="ECO:0000313" key="11">
    <source>
        <dbReference type="WBParaSite" id="ACOC_0001159501-mRNA-1"/>
    </source>
</evidence>
<dbReference type="AlphaFoldDB" id="A0A158PLN5"/>
<keyword evidence="3 7" id="KW-1133">Transmembrane helix</keyword>
<dbReference type="InterPro" id="IPR052081">
    <property type="entry name" value="Dispatched_Hh_regulator"/>
</dbReference>
<dbReference type="OMA" id="RVFQENI"/>
<feature type="transmembrane region" description="Helical" evidence="7">
    <location>
        <begin position="273"/>
        <end position="293"/>
    </location>
</feature>
<evidence type="ECO:0000256" key="6">
    <source>
        <dbReference type="ARBA" id="ARBA00038046"/>
    </source>
</evidence>
<dbReference type="EMBL" id="UYYA01004735">
    <property type="protein sequence ID" value="VDM63181.1"/>
    <property type="molecule type" value="Genomic_DNA"/>
</dbReference>
<dbReference type="GO" id="GO:0016020">
    <property type="term" value="C:membrane"/>
    <property type="evidence" value="ECO:0007669"/>
    <property type="project" value="UniProtKB-SubCell"/>
</dbReference>
<dbReference type="Proteomes" id="UP000267027">
    <property type="component" value="Unassembled WGS sequence"/>
</dbReference>
<evidence type="ECO:0000256" key="2">
    <source>
        <dbReference type="ARBA" id="ARBA00022692"/>
    </source>
</evidence>
<evidence type="ECO:0000313" key="10">
    <source>
        <dbReference type="Proteomes" id="UP000267027"/>
    </source>
</evidence>
<evidence type="ECO:0000259" key="8">
    <source>
        <dbReference type="PROSITE" id="PS50156"/>
    </source>
</evidence>
<dbReference type="WBParaSite" id="ACOC_0001159501-mRNA-1">
    <property type="protein sequence ID" value="ACOC_0001159501-mRNA-1"/>
    <property type="gene ID" value="ACOC_0001159501"/>
</dbReference>
<comment type="similarity">
    <text evidence="6">Belongs to the dispatched family.</text>
</comment>
<keyword evidence="5" id="KW-0325">Glycoprotein</keyword>